<evidence type="ECO:0000256" key="2">
    <source>
        <dbReference type="SAM" id="Phobius"/>
    </source>
</evidence>
<keyword evidence="2" id="KW-0472">Membrane</keyword>
<gene>
    <name evidence="4" type="ORF">CBF32_07935</name>
</gene>
<dbReference type="Proteomes" id="UP000288197">
    <property type="component" value="Unassembled WGS sequence"/>
</dbReference>
<dbReference type="Gene3D" id="2.40.30.170">
    <property type="match status" value="1"/>
</dbReference>
<dbReference type="AlphaFoldDB" id="A0A369AKF8"/>
<protein>
    <recommendedName>
        <fullName evidence="3">YknX-like beta-barrel domain-containing protein</fullName>
    </recommendedName>
</protein>
<dbReference type="OrthoDB" id="2155027at2"/>
<feature type="transmembrane region" description="Helical" evidence="2">
    <location>
        <begin position="7"/>
        <end position="26"/>
    </location>
</feature>
<keyword evidence="5" id="KW-1185">Reference proteome</keyword>
<name>A0A369AKF8_9ENTE</name>
<dbReference type="GeneID" id="63147593"/>
<dbReference type="RefSeq" id="WP_114290579.1">
    <property type="nucleotide sequence ID" value="NZ_CP081461.1"/>
</dbReference>
<evidence type="ECO:0000313" key="4">
    <source>
        <dbReference type="EMBL" id="RSU01905.1"/>
    </source>
</evidence>
<dbReference type="Gene3D" id="2.40.420.20">
    <property type="match status" value="1"/>
</dbReference>
<accession>A0A369AKF8</accession>
<dbReference type="PANTHER" id="PTHR30469">
    <property type="entry name" value="MULTIDRUG RESISTANCE PROTEIN MDTA"/>
    <property type="match status" value="1"/>
</dbReference>
<sequence length="388" mass="42449">MSKKKKIIIGVIVVIVIALIGVKFLLGGKPKDQPMAESSIEYYTVEDVEQVFINGIVTPTESKEFIKDATLGKLGDLNVKNGDNVEKGAILYQYVDETSDNQITELKFQIESTQAEKEKAARQMQLELNELGSATTSSGEGGAQPNTANTQESIALKYDLNSYDIKIGQLQSQINELYNKQVNQVVAPFNGQVTIPQEQNRDTAILTLTSNDFYVEGEVNERDLSKIKVGQPAEVRTIADNKVYKGEILYISNSPTTAQAGANGASQPSSGSGALSTYTVKLTLKDGQDIRTGFHVQSSIKLDDKKITIPESAIHTDEKDKKKYVFVDDFGTVLRKDIEVAEKADDKGMIIVNSGLEGLDKIIVKSDTELKNGELLDNAGAEMPEEMK</sequence>
<comment type="caution">
    <text evidence="4">The sequence shown here is derived from an EMBL/GenBank/DDBJ whole genome shotgun (WGS) entry which is preliminary data.</text>
</comment>
<organism evidence="4 5">
    <name type="scientific">Vagococcus fluvialis</name>
    <dbReference type="NCBI Taxonomy" id="2738"/>
    <lineage>
        <taxon>Bacteria</taxon>
        <taxon>Bacillati</taxon>
        <taxon>Bacillota</taxon>
        <taxon>Bacilli</taxon>
        <taxon>Lactobacillales</taxon>
        <taxon>Enterococcaceae</taxon>
        <taxon>Vagococcus</taxon>
    </lineage>
</organism>
<evidence type="ECO:0000313" key="5">
    <source>
        <dbReference type="Proteomes" id="UP000288197"/>
    </source>
</evidence>
<keyword evidence="1" id="KW-0175">Coiled coil</keyword>
<dbReference type="GO" id="GO:1990281">
    <property type="term" value="C:efflux pump complex"/>
    <property type="evidence" value="ECO:0007669"/>
    <property type="project" value="TreeGrafter"/>
</dbReference>
<dbReference type="Pfam" id="PF25990">
    <property type="entry name" value="Beta-barrel_YknX"/>
    <property type="match status" value="1"/>
</dbReference>
<dbReference type="GO" id="GO:0015562">
    <property type="term" value="F:efflux transmembrane transporter activity"/>
    <property type="evidence" value="ECO:0007669"/>
    <property type="project" value="TreeGrafter"/>
</dbReference>
<proteinExistence type="predicted"/>
<evidence type="ECO:0000259" key="3">
    <source>
        <dbReference type="Pfam" id="PF25990"/>
    </source>
</evidence>
<evidence type="ECO:0000256" key="1">
    <source>
        <dbReference type="SAM" id="Coils"/>
    </source>
</evidence>
<reference evidence="4 5" key="1">
    <citation type="submission" date="2017-05" db="EMBL/GenBank/DDBJ databases">
        <title>Vagococcus spp. assemblies.</title>
        <authorList>
            <person name="Gulvik C.A."/>
        </authorList>
    </citation>
    <scope>NUCLEOTIDE SEQUENCE [LARGE SCALE GENOMIC DNA]</scope>
    <source>
        <strain evidence="4 5">NCFB 2497</strain>
    </source>
</reference>
<dbReference type="EMBL" id="NGJX01000006">
    <property type="protein sequence ID" value="RSU01905.1"/>
    <property type="molecule type" value="Genomic_DNA"/>
</dbReference>
<keyword evidence="2" id="KW-1133">Transmembrane helix</keyword>
<keyword evidence="2" id="KW-0812">Transmembrane</keyword>
<dbReference type="PANTHER" id="PTHR30469:SF33">
    <property type="entry name" value="SLR1207 PROTEIN"/>
    <property type="match status" value="1"/>
</dbReference>
<feature type="coiled-coil region" evidence="1">
    <location>
        <begin position="103"/>
        <end position="130"/>
    </location>
</feature>
<feature type="domain" description="YknX-like beta-barrel" evidence="3">
    <location>
        <begin position="214"/>
        <end position="297"/>
    </location>
</feature>
<dbReference type="InterPro" id="IPR058636">
    <property type="entry name" value="Beta-barrel_YknX"/>
</dbReference>